<accession>A0A1G2ENJ0</accession>
<dbReference type="PIRSF" id="PIRSF005902">
    <property type="entry name" value="DNase_TatD"/>
    <property type="match status" value="1"/>
</dbReference>
<dbReference type="SUPFAM" id="SSF51556">
    <property type="entry name" value="Metallo-dependent hydrolases"/>
    <property type="match status" value="1"/>
</dbReference>
<comment type="caution">
    <text evidence="3">The sequence shown here is derived from an EMBL/GenBank/DDBJ whole genome shotgun (WGS) entry which is preliminary data.</text>
</comment>
<dbReference type="EMBL" id="MHMM01000013">
    <property type="protein sequence ID" value="OGZ26920.1"/>
    <property type="molecule type" value="Genomic_DNA"/>
</dbReference>
<evidence type="ECO:0008006" key="5">
    <source>
        <dbReference type="Google" id="ProtNLM"/>
    </source>
</evidence>
<proteinExistence type="predicted"/>
<dbReference type="CDD" id="cd01310">
    <property type="entry name" value="TatD_DNAse"/>
    <property type="match status" value="1"/>
</dbReference>
<dbReference type="PANTHER" id="PTHR46124">
    <property type="entry name" value="D-AMINOACYL-TRNA DEACYLASE"/>
    <property type="match status" value="1"/>
</dbReference>
<feature type="binding site" evidence="2">
    <location>
        <position position="151"/>
    </location>
    <ligand>
        <name>a divalent metal cation</name>
        <dbReference type="ChEBI" id="CHEBI:60240"/>
        <label>2</label>
    </ligand>
</feature>
<sequence length="271" mass="31109">MIIDSHAHLNFKSFEGDLKEVLERCRNEQVRVINVGTKLETSKKAVEIAENNEGMYASVGLHPVHMITETIKIRMDEEEGGFSPKGEEFDGEEYKRICKSEKVVAIGEIGLDFYYKPKTKIRIEKYKSEQSDLLLKQMKLAKELNLPVIFHCRKAHDLLIAILKKDPVLGVIHCFTGTWQEAERYLEMGLYLGINGIMYKQDIKETIEKFPLERLLLETDSPYLIPKGIEAERNEPCYIKQIAKDVARIRGISFEEVIEATSQNAQNLFGI</sequence>
<name>A0A1G2ENJ0_9BACT</name>
<organism evidence="3 4">
    <name type="scientific">Candidatus Nealsonbacteria bacterium RIFOXYB1_FULL_40_15</name>
    <dbReference type="NCBI Taxonomy" id="1801677"/>
    <lineage>
        <taxon>Bacteria</taxon>
        <taxon>Candidatus Nealsoniibacteriota</taxon>
    </lineage>
</organism>
<dbReference type="PROSITE" id="PS01137">
    <property type="entry name" value="TATD_1"/>
    <property type="match status" value="1"/>
</dbReference>
<dbReference type="GO" id="GO:0016788">
    <property type="term" value="F:hydrolase activity, acting on ester bonds"/>
    <property type="evidence" value="ECO:0007669"/>
    <property type="project" value="InterPro"/>
</dbReference>
<keyword evidence="2" id="KW-0479">Metal-binding</keyword>
<evidence type="ECO:0000256" key="2">
    <source>
        <dbReference type="PIRSR" id="PIRSR005902-1"/>
    </source>
</evidence>
<dbReference type="Proteomes" id="UP000177740">
    <property type="component" value="Unassembled WGS sequence"/>
</dbReference>
<dbReference type="GO" id="GO:0046872">
    <property type="term" value="F:metal ion binding"/>
    <property type="evidence" value="ECO:0007669"/>
    <property type="project" value="UniProtKB-KW"/>
</dbReference>
<gene>
    <name evidence="3" type="ORF">A2365_02180</name>
</gene>
<dbReference type="PANTHER" id="PTHR46124:SF2">
    <property type="entry name" value="D-AMINOACYL-TRNA DEACYLASE"/>
    <property type="match status" value="1"/>
</dbReference>
<evidence type="ECO:0000256" key="1">
    <source>
        <dbReference type="ARBA" id="ARBA00022801"/>
    </source>
</evidence>
<keyword evidence="1" id="KW-0378">Hydrolase</keyword>
<dbReference type="Gene3D" id="3.20.20.140">
    <property type="entry name" value="Metal-dependent hydrolases"/>
    <property type="match status" value="1"/>
</dbReference>
<dbReference type="AlphaFoldDB" id="A0A1G2ENJ0"/>
<dbReference type="InterPro" id="IPR001130">
    <property type="entry name" value="TatD-like"/>
</dbReference>
<feature type="binding site" evidence="2">
    <location>
        <position position="108"/>
    </location>
    <ligand>
        <name>a divalent metal cation</name>
        <dbReference type="ChEBI" id="CHEBI:60240"/>
        <label>1</label>
    </ligand>
</feature>
<evidence type="ECO:0000313" key="4">
    <source>
        <dbReference type="Proteomes" id="UP000177740"/>
    </source>
</evidence>
<feature type="binding site" evidence="2">
    <location>
        <position position="173"/>
    </location>
    <ligand>
        <name>a divalent metal cation</name>
        <dbReference type="ChEBI" id="CHEBI:60240"/>
        <label>2</label>
    </ligand>
</feature>
<dbReference type="InterPro" id="IPR032466">
    <property type="entry name" value="Metal_Hydrolase"/>
</dbReference>
<dbReference type="Pfam" id="PF01026">
    <property type="entry name" value="TatD_DNase"/>
    <property type="match status" value="1"/>
</dbReference>
<feature type="binding site" evidence="2">
    <location>
        <position position="6"/>
    </location>
    <ligand>
        <name>a divalent metal cation</name>
        <dbReference type="ChEBI" id="CHEBI:60240"/>
        <label>1</label>
    </ligand>
</feature>
<evidence type="ECO:0000313" key="3">
    <source>
        <dbReference type="EMBL" id="OGZ26920.1"/>
    </source>
</evidence>
<feature type="binding site" evidence="2">
    <location>
        <position position="8"/>
    </location>
    <ligand>
        <name>a divalent metal cation</name>
        <dbReference type="ChEBI" id="CHEBI:60240"/>
        <label>1</label>
    </ligand>
</feature>
<feature type="binding site" evidence="2">
    <location>
        <position position="220"/>
    </location>
    <ligand>
        <name>a divalent metal cation</name>
        <dbReference type="ChEBI" id="CHEBI:60240"/>
        <label>1</label>
    </ligand>
</feature>
<reference evidence="3 4" key="1">
    <citation type="journal article" date="2016" name="Nat. Commun.">
        <title>Thousands of microbial genomes shed light on interconnected biogeochemical processes in an aquifer system.</title>
        <authorList>
            <person name="Anantharaman K."/>
            <person name="Brown C.T."/>
            <person name="Hug L.A."/>
            <person name="Sharon I."/>
            <person name="Castelle C.J."/>
            <person name="Probst A.J."/>
            <person name="Thomas B.C."/>
            <person name="Singh A."/>
            <person name="Wilkins M.J."/>
            <person name="Karaoz U."/>
            <person name="Brodie E.L."/>
            <person name="Williams K.H."/>
            <person name="Hubbard S.S."/>
            <person name="Banfield J.F."/>
        </authorList>
    </citation>
    <scope>NUCLEOTIDE SEQUENCE [LARGE SCALE GENOMIC DNA]</scope>
</reference>
<dbReference type="STRING" id="1801677.A2365_02180"/>
<dbReference type="InterPro" id="IPR018228">
    <property type="entry name" value="DNase_TatD-rel_CS"/>
</dbReference>
<protein>
    <recommendedName>
        <fullName evidence="5">Hydrolase TatD</fullName>
    </recommendedName>
</protein>